<dbReference type="AlphaFoldDB" id="B2VT09"/>
<dbReference type="EMBL" id="DS231615">
    <property type="protein sequence ID" value="EDU41283.1"/>
    <property type="molecule type" value="Genomic_DNA"/>
</dbReference>
<name>B2VT09_PYRTR</name>
<feature type="region of interest" description="Disordered" evidence="1">
    <location>
        <begin position="1"/>
        <end position="21"/>
    </location>
</feature>
<gene>
    <name evidence="2" type="ORF">PTRG_01845</name>
</gene>
<evidence type="ECO:0000313" key="3">
    <source>
        <dbReference type="Proteomes" id="UP000001471"/>
    </source>
</evidence>
<dbReference type="HOGENOM" id="CLU_2513762_0_0_1"/>
<proteinExistence type="predicted"/>
<sequence>MPDPTSARNEQDEVGGQKFNMGTHMHIELKPVRWVPAAVPNAPEDMHGQSWPLVPCYPAAVAVTGQLVHRQSTQVSQDKFWNRCG</sequence>
<evidence type="ECO:0000256" key="1">
    <source>
        <dbReference type="SAM" id="MobiDB-lite"/>
    </source>
</evidence>
<dbReference type="InParanoid" id="B2VT09"/>
<dbReference type="Proteomes" id="UP000001471">
    <property type="component" value="Unassembled WGS sequence"/>
</dbReference>
<accession>B2VT09</accession>
<protein>
    <submittedName>
        <fullName evidence="2">Uncharacterized protein</fullName>
    </submittedName>
</protein>
<organism evidence="2 3">
    <name type="scientific">Pyrenophora tritici-repentis (strain Pt-1C-BFP)</name>
    <name type="common">Wheat tan spot fungus</name>
    <name type="synonym">Drechslera tritici-repentis</name>
    <dbReference type="NCBI Taxonomy" id="426418"/>
    <lineage>
        <taxon>Eukaryota</taxon>
        <taxon>Fungi</taxon>
        <taxon>Dikarya</taxon>
        <taxon>Ascomycota</taxon>
        <taxon>Pezizomycotina</taxon>
        <taxon>Dothideomycetes</taxon>
        <taxon>Pleosporomycetidae</taxon>
        <taxon>Pleosporales</taxon>
        <taxon>Pleosporineae</taxon>
        <taxon>Pleosporaceae</taxon>
        <taxon>Pyrenophora</taxon>
    </lineage>
</organism>
<evidence type="ECO:0000313" key="2">
    <source>
        <dbReference type="EMBL" id="EDU41283.1"/>
    </source>
</evidence>
<reference evidence="3" key="1">
    <citation type="journal article" date="2013" name="G3 (Bethesda)">
        <title>Comparative genomics of a plant-pathogenic fungus, Pyrenophora tritici-repentis, reveals transduplication and the impact of repeat elements on pathogenicity and population divergence.</title>
        <authorList>
            <person name="Manning V.A."/>
            <person name="Pandelova I."/>
            <person name="Dhillon B."/>
            <person name="Wilhelm L.J."/>
            <person name="Goodwin S.B."/>
            <person name="Berlin A.M."/>
            <person name="Figueroa M."/>
            <person name="Freitag M."/>
            <person name="Hane J.K."/>
            <person name="Henrissat B."/>
            <person name="Holman W.H."/>
            <person name="Kodira C.D."/>
            <person name="Martin J."/>
            <person name="Oliver R.P."/>
            <person name="Robbertse B."/>
            <person name="Schackwitz W."/>
            <person name="Schwartz D.C."/>
            <person name="Spatafora J.W."/>
            <person name="Turgeon B.G."/>
            <person name="Yandava C."/>
            <person name="Young S."/>
            <person name="Zhou S."/>
            <person name="Zeng Q."/>
            <person name="Grigoriev I.V."/>
            <person name="Ma L.-J."/>
            <person name="Ciuffetti L.M."/>
        </authorList>
    </citation>
    <scope>NUCLEOTIDE SEQUENCE [LARGE SCALE GENOMIC DNA]</scope>
    <source>
        <strain evidence="3">Pt-1C-BFP</strain>
    </source>
</reference>